<feature type="coiled-coil region" evidence="1">
    <location>
        <begin position="174"/>
        <end position="236"/>
    </location>
</feature>
<dbReference type="GO" id="GO:0003924">
    <property type="term" value="F:GTPase activity"/>
    <property type="evidence" value="ECO:0007669"/>
    <property type="project" value="InterPro"/>
</dbReference>
<dbReference type="PANTHER" id="PTHR33488">
    <property type="entry name" value="ZGC:162509"/>
    <property type="match status" value="1"/>
</dbReference>
<name>A0AAD8CPX4_ACIOX</name>
<accession>A0AAD8CPX4</accession>
<dbReference type="GO" id="GO:0005525">
    <property type="term" value="F:GTP binding"/>
    <property type="evidence" value="ECO:0007669"/>
    <property type="project" value="InterPro"/>
</dbReference>
<feature type="coiled-coil region" evidence="1">
    <location>
        <begin position="444"/>
        <end position="471"/>
    </location>
</feature>
<organism evidence="2 3">
    <name type="scientific">Acipenser oxyrinchus oxyrinchus</name>
    <dbReference type="NCBI Taxonomy" id="40147"/>
    <lineage>
        <taxon>Eukaryota</taxon>
        <taxon>Metazoa</taxon>
        <taxon>Chordata</taxon>
        <taxon>Craniata</taxon>
        <taxon>Vertebrata</taxon>
        <taxon>Euteleostomi</taxon>
        <taxon>Actinopterygii</taxon>
        <taxon>Chondrostei</taxon>
        <taxon>Acipenseriformes</taxon>
        <taxon>Acipenseridae</taxon>
        <taxon>Acipenser</taxon>
    </lineage>
</organism>
<dbReference type="SUPFAM" id="SSF48340">
    <property type="entry name" value="Interferon-induced guanylate-binding protein 1 (GBP1), C-terminal domain"/>
    <property type="match status" value="1"/>
</dbReference>
<proteinExistence type="predicted"/>
<comment type="caution">
    <text evidence="2">The sequence shown here is derived from an EMBL/GenBank/DDBJ whole genome shotgun (WGS) entry which is preliminary data.</text>
</comment>
<reference evidence="2" key="1">
    <citation type="submission" date="2022-02" db="EMBL/GenBank/DDBJ databases">
        <title>Atlantic sturgeon de novo genome assembly.</title>
        <authorList>
            <person name="Stock M."/>
            <person name="Klopp C."/>
            <person name="Guiguen Y."/>
            <person name="Cabau C."/>
            <person name="Parinello H."/>
            <person name="Santidrian Yebra-Pimentel E."/>
            <person name="Kuhl H."/>
            <person name="Dirks R.P."/>
            <person name="Guessner J."/>
            <person name="Wuertz S."/>
            <person name="Du K."/>
            <person name="Schartl M."/>
        </authorList>
    </citation>
    <scope>NUCLEOTIDE SEQUENCE</scope>
    <source>
        <strain evidence="2">STURGEONOMICS-FGT-2020</strain>
        <tissue evidence="2">Whole blood</tissue>
    </source>
</reference>
<dbReference type="InterPro" id="IPR036543">
    <property type="entry name" value="Guanylate-bd_C_sf"/>
</dbReference>
<protein>
    <submittedName>
        <fullName evidence="2">Uncharacterized protein</fullName>
    </submittedName>
</protein>
<dbReference type="EMBL" id="JAGXEW010000035">
    <property type="protein sequence ID" value="KAK1154580.1"/>
    <property type="molecule type" value="Genomic_DNA"/>
</dbReference>
<dbReference type="AlphaFoldDB" id="A0AAD8CPX4"/>
<evidence type="ECO:0000256" key="1">
    <source>
        <dbReference type="SAM" id="Coils"/>
    </source>
</evidence>
<evidence type="ECO:0000313" key="2">
    <source>
        <dbReference type="EMBL" id="KAK1154580.1"/>
    </source>
</evidence>
<keyword evidence="1" id="KW-0175">Coiled coil</keyword>
<gene>
    <name evidence="2" type="ORF">AOXY_G28556</name>
</gene>
<dbReference type="PANTHER" id="PTHR33488:SF2">
    <property type="entry name" value="EARLY ENDOSOME ANTIGEN 1-LIKE"/>
    <property type="match status" value="1"/>
</dbReference>
<dbReference type="Proteomes" id="UP001230051">
    <property type="component" value="Unassembled WGS sequence"/>
</dbReference>
<sequence length="697" mass="78789">MAAGSQVSQVNSGLMKICTAAEVKNETQLMMKSYANWEEFLMPGPTSVAILSELIFISAADDFPLNRDTPDKKLKFVKHPESFRACMMQVCNQGWRAFNTAHKNMDQIRLYSLNIPNDIKMVVQTLMQEDTRIVEALLPPQLNKIDRVAKNCLKLANSVEESYLGVIDLIGEILEVATAAKSSYTESLKEAERAIEEAQIRKKSAEKAKELAEKHFKEMQEQMKENKEAYKEAMSSLPGGWAMIGLALAESLKDSIKCIPETIKNLTQNPLAKSYPEAIGAVDCDDEERKDDLGATNNILTKSSQLLQAANSLNVFVSDEEINMKELRDQKTKKAKSEFSKNIFTRIKQEVEREKKCAARKAVLKICEGGISICKDLEKIVGSPNHQLEEKLPSKIKEFFGKVLELNSSSNRLTNTSTFQCKSPHATKASNKLSPPSSVLETSINMAQYNVEQAKSELKNVREEHNRSFENMKQCDKELDEILIMMNKCDVKQIDFDTTLKILVQGLKALGRVKEQWTKMVNFFQMMSNLINTHLSEKLTEFVEECKEIPSIPGYSHSSFIKDMIYNQAFQANNIANLVHMISETYVDVSRKHLMDRVSSLGTLMSLEASDPQFKKIRKQIQFNSANAKAAIQDLVNKSKEEFEERIQQRIDKINTDLKAVLPAATGEQMQAIQSSVRKDPMLIIEELSEEDTDQYV</sequence>
<keyword evidence="3" id="KW-1185">Reference proteome</keyword>
<evidence type="ECO:0000313" key="3">
    <source>
        <dbReference type="Proteomes" id="UP001230051"/>
    </source>
</evidence>